<accession>A0ABD0LS69</accession>
<dbReference type="EMBL" id="JACVVK020000028">
    <property type="protein sequence ID" value="KAK7501903.1"/>
    <property type="molecule type" value="Genomic_DNA"/>
</dbReference>
<protein>
    <submittedName>
        <fullName evidence="1">Uncharacterized protein</fullName>
    </submittedName>
</protein>
<sequence>MGLLLFFFTSAHWPPLPDFASLARRLRCARSNKKDSSCKFAEEKCVSLCKPIFKSDTITAANVVKGFAELKWTRLFTVFRACDGTALLKQLFADDVIGSIYNSRENGMPHFS</sequence>
<dbReference type="AlphaFoldDB" id="A0ABD0LS69"/>
<reference evidence="1 2" key="1">
    <citation type="journal article" date="2023" name="Sci. Data">
        <title>Genome assembly of the Korean intertidal mud-creeper Batillaria attramentaria.</title>
        <authorList>
            <person name="Patra A.K."/>
            <person name="Ho P.T."/>
            <person name="Jun S."/>
            <person name="Lee S.J."/>
            <person name="Kim Y."/>
            <person name="Won Y.J."/>
        </authorList>
    </citation>
    <scope>NUCLEOTIDE SEQUENCE [LARGE SCALE GENOMIC DNA]</scope>
    <source>
        <strain evidence="1">Wonlab-2016</strain>
    </source>
</reference>
<organism evidence="1 2">
    <name type="scientific">Batillaria attramentaria</name>
    <dbReference type="NCBI Taxonomy" id="370345"/>
    <lineage>
        <taxon>Eukaryota</taxon>
        <taxon>Metazoa</taxon>
        <taxon>Spiralia</taxon>
        <taxon>Lophotrochozoa</taxon>
        <taxon>Mollusca</taxon>
        <taxon>Gastropoda</taxon>
        <taxon>Caenogastropoda</taxon>
        <taxon>Sorbeoconcha</taxon>
        <taxon>Cerithioidea</taxon>
        <taxon>Batillariidae</taxon>
        <taxon>Batillaria</taxon>
    </lineage>
</organism>
<comment type="caution">
    <text evidence="1">The sequence shown here is derived from an EMBL/GenBank/DDBJ whole genome shotgun (WGS) entry which is preliminary data.</text>
</comment>
<dbReference type="Proteomes" id="UP001519460">
    <property type="component" value="Unassembled WGS sequence"/>
</dbReference>
<proteinExistence type="predicted"/>
<gene>
    <name evidence="1" type="ORF">BaRGS_00006655</name>
</gene>
<evidence type="ECO:0000313" key="1">
    <source>
        <dbReference type="EMBL" id="KAK7501903.1"/>
    </source>
</evidence>
<name>A0ABD0LS69_9CAEN</name>
<evidence type="ECO:0000313" key="2">
    <source>
        <dbReference type="Proteomes" id="UP001519460"/>
    </source>
</evidence>
<keyword evidence="2" id="KW-1185">Reference proteome</keyword>